<evidence type="ECO:0000256" key="5">
    <source>
        <dbReference type="ARBA" id="ARBA00022989"/>
    </source>
</evidence>
<dbReference type="GO" id="GO:0044780">
    <property type="term" value="P:bacterial-type flagellum assembly"/>
    <property type="evidence" value="ECO:0007669"/>
    <property type="project" value="InterPro"/>
</dbReference>
<keyword evidence="8" id="KW-0282">Flagellum</keyword>
<keyword evidence="6 7" id="KW-0472">Membrane</keyword>
<dbReference type="Gene3D" id="1.10.8.540">
    <property type="entry name" value="FHIPEP family, domain 3"/>
    <property type="match status" value="1"/>
</dbReference>
<comment type="subcellular location">
    <subcellularLocation>
        <location evidence="1 7">Cell membrane</location>
        <topology evidence="1 7">Multi-pass membrane protein</topology>
    </subcellularLocation>
</comment>
<comment type="function">
    <text evidence="7">Required for formation of the rod structure of the flagellar apparatus. Together with FliI and FliH, may constitute the export apparatus of flagellin.</text>
</comment>
<dbReference type="PANTHER" id="PTHR30161">
    <property type="entry name" value="FLAGELLAR EXPORT PROTEIN, MEMBRANE FLHA SUBUNIT-RELATED"/>
    <property type="match status" value="1"/>
</dbReference>
<keyword evidence="7" id="KW-1005">Bacterial flagellum biogenesis</keyword>
<keyword evidence="7" id="KW-1006">Bacterial flagellum protein export</keyword>
<evidence type="ECO:0000256" key="3">
    <source>
        <dbReference type="ARBA" id="ARBA00022475"/>
    </source>
</evidence>
<dbReference type="Pfam" id="PF00771">
    <property type="entry name" value="FHIPEP"/>
    <property type="match status" value="1"/>
</dbReference>
<feature type="transmembrane region" description="Helical" evidence="7">
    <location>
        <begin position="141"/>
        <end position="161"/>
    </location>
</feature>
<keyword evidence="8" id="KW-0966">Cell projection</keyword>
<dbReference type="PROSITE" id="PS00994">
    <property type="entry name" value="FHIPEP"/>
    <property type="match status" value="1"/>
</dbReference>
<dbReference type="PRINTS" id="PR00949">
    <property type="entry name" value="TYPE3IMAPROT"/>
</dbReference>
<evidence type="ECO:0000313" key="8">
    <source>
        <dbReference type="EMBL" id="MBM3274966.1"/>
    </source>
</evidence>
<feature type="non-terminal residue" evidence="8">
    <location>
        <position position="1"/>
    </location>
</feature>
<comment type="caution">
    <text evidence="8">The sequence shown here is derived from an EMBL/GenBank/DDBJ whole genome shotgun (WGS) entry which is preliminary data.</text>
</comment>
<dbReference type="InterPro" id="IPR006301">
    <property type="entry name" value="FlhA"/>
</dbReference>
<accession>A0A937X7D0</accession>
<dbReference type="InterPro" id="IPR001712">
    <property type="entry name" value="T3SS_FHIPEP"/>
</dbReference>
<sequence>VNEPLEFNTFPSVLLILTLFRLALNVSTTRQVLLDADHAPQVVKAFGQFVVGGNYVVGIVVFLILVIIQFVVITNGAGRISEVAARFTLDAMPGKQMAIDADLNSGLIKEDEARERRKKIQREADFYGTMDGASKFVRGDAIAGLIIVAVNIIGGILIGVLQQGRQLQEAAAIYTILSIGDGLAAQIPALLISTGTGILVSRAVSDLNMGSQIAAQIFANPKPLAIVAVMMAALGFTPGLPTFPFLVVAAAVGGVAYAISRNKRRIDVEAAEAAKKAPLPEAPKGPENVMGLLKVDPMELEIGYRLIPLVDAAQGGDLLERITMIRRQIALKLGLVLPPIRVRDNLQLKPKEYRINLRGIEIARGEVQMDHFLAMNSGMATEDIEGIPTTEPVFGLPAFWITEDNKERAEMLGYTVFDVSSVIATHLMEVIKAHAPEIITRSDMQGLLDNIKADHEQLVNILIPDLLQVSDVLKIVQNLLRDRVSIRDLVPILESLEQHSRITKDTDTLTEYSRLSIARSICKANLAPDGSLPVVTIDPAVEQLLGQSIQQTDQGAFVALEPGIATRLVRAVQEEIERLMSQGHQPVLLCSSKVRLVFRRLVERKLPNLAVMSYNEVVPPQTEVRSLGVISLN</sequence>
<dbReference type="GO" id="GO:0005886">
    <property type="term" value="C:plasma membrane"/>
    <property type="evidence" value="ECO:0007669"/>
    <property type="project" value="UniProtKB-SubCell"/>
</dbReference>
<dbReference type="InterPro" id="IPR042196">
    <property type="entry name" value="FHIPEP_4"/>
</dbReference>
<dbReference type="InterPro" id="IPR042194">
    <property type="entry name" value="FHIPEP_1"/>
</dbReference>
<gene>
    <name evidence="7 8" type="primary">flhA</name>
    <name evidence="8" type="ORF">FJZ00_07425</name>
</gene>
<keyword evidence="8" id="KW-0969">Cilium</keyword>
<dbReference type="EMBL" id="VGJX01000393">
    <property type="protein sequence ID" value="MBM3274966.1"/>
    <property type="molecule type" value="Genomic_DNA"/>
</dbReference>
<evidence type="ECO:0000256" key="4">
    <source>
        <dbReference type="ARBA" id="ARBA00022692"/>
    </source>
</evidence>
<dbReference type="NCBIfam" id="TIGR01398">
    <property type="entry name" value="FlhA"/>
    <property type="match status" value="1"/>
</dbReference>
<dbReference type="GO" id="GO:0009306">
    <property type="term" value="P:protein secretion"/>
    <property type="evidence" value="ECO:0007669"/>
    <property type="project" value="InterPro"/>
</dbReference>
<evidence type="ECO:0000256" key="2">
    <source>
        <dbReference type="ARBA" id="ARBA00008835"/>
    </source>
</evidence>
<dbReference type="Proteomes" id="UP000703893">
    <property type="component" value="Unassembled WGS sequence"/>
</dbReference>
<feature type="transmembrane region" description="Helical" evidence="7">
    <location>
        <begin position="55"/>
        <end position="77"/>
    </location>
</feature>
<protein>
    <recommendedName>
        <fullName evidence="7">Flagellar biosynthesis protein FlhA</fullName>
    </recommendedName>
</protein>
<keyword evidence="3 7" id="KW-1003">Cell membrane</keyword>
<reference evidence="8 9" key="1">
    <citation type="submission" date="2019-03" db="EMBL/GenBank/DDBJ databases">
        <title>Lake Tanganyika Metagenome-Assembled Genomes (MAGs).</title>
        <authorList>
            <person name="Tran P."/>
        </authorList>
    </citation>
    <scope>NUCLEOTIDE SEQUENCE [LARGE SCALE GENOMIC DNA]</scope>
    <source>
        <strain evidence="8">K_DeepCast_65m_m2_236</strain>
    </source>
</reference>
<evidence type="ECO:0000313" key="9">
    <source>
        <dbReference type="Proteomes" id="UP000703893"/>
    </source>
</evidence>
<name>A0A937X7D0_9BACT</name>
<dbReference type="AlphaFoldDB" id="A0A937X7D0"/>
<dbReference type="PANTHER" id="PTHR30161:SF1">
    <property type="entry name" value="FLAGELLAR BIOSYNTHESIS PROTEIN FLHA-RELATED"/>
    <property type="match status" value="1"/>
</dbReference>
<evidence type="ECO:0000256" key="7">
    <source>
        <dbReference type="RuleBase" id="RU364093"/>
    </source>
</evidence>
<feature type="transmembrane region" description="Helical" evidence="7">
    <location>
        <begin position="242"/>
        <end position="259"/>
    </location>
</feature>
<dbReference type="Gene3D" id="3.40.30.60">
    <property type="entry name" value="FHIPEP family, domain 1"/>
    <property type="match status" value="1"/>
</dbReference>
<comment type="caution">
    <text evidence="7">Lacks conserved residue(s) required for the propagation of feature annotation.</text>
</comment>
<dbReference type="InterPro" id="IPR042193">
    <property type="entry name" value="FHIPEP_3"/>
</dbReference>
<evidence type="ECO:0000256" key="1">
    <source>
        <dbReference type="ARBA" id="ARBA00004651"/>
    </source>
</evidence>
<keyword evidence="7" id="KW-0653">Protein transport</keyword>
<keyword evidence="7" id="KW-0813">Transport</keyword>
<comment type="similarity">
    <text evidence="2 7">Belongs to the FHIPEP (flagella/HR/invasion proteins export pore) family.</text>
</comment>
<proteinExistence type="inferred from homology"/>
<dbReference type="Gene3D" id="3.40.50.12790">
    <property type="entry name" value="FHIPEP family, domain 4"/>
    <property type="match status" value="1"/>
</dbReference>
<feature type="transmembrane region" description="Helical" evidence="7">
    <location>
        <begin position="173"/>
        <end position="201"/>
    </location>
</feature>
<keyword evidence="5 7" id="KW-1133">Transmembrane helix</keyword>
<organism evidence="8 9">
    <name type="scientific">Candidatus Tanganyikabacteria bacterium</name>
    <dbReference type="NCBI Taxonomy" id="2961651"/>
    <lineage>
        <taxon>Bacteria</taxon>
        <taxon>Bacillati</taxon>
        <taxon>Candidatus Sericytochromatia</taxon>
        <taxon>Candidatus Tanganyikabacteria</taxon>
    </lineage>
</organism>
<keyword evidence="4 7" id="KW-0812">Transmembrane</keyword>
<feature type="transmembrane region" description="Helical" evidence="7">
    <location>
        <begin position="7"/>
        <end position="24"/>
    </location>
</feature>
<dbReference type="InterPro" id="IPR025505">
    <property type="entry name" value="FHIPEP_CS"/>
</dbReference>
<evidence type="ECO:0000256" key="6">
    <source>
        <dbReference type="ARBA" id="ARBA00023136"/>
    </source>
</evidence>